<evidence type="ECO:0000259" key="2">
    <source>
        <dbReference type="Pfam" id="PF01471"/>
    </source>
</evidence>
<dbReference type="Proteomes" id="UP000572635">
    <property type="component" value="Unassembled WGS sequence"/>
</dbReference>
<sequence length="195" mass="20563">MSITSRTAAVLASGALALSVGLTGAPAALADGPNTPPGVKAEVEACAWPEYKKGDRAWQVSFARYLLSAYGYDPGGHGAHFDGKLEKALKKYQNKRDVPDTGRLDTETWAALRSGFGLAKEGDQGHKVRAVQKALQSYGYETRAASDPDGIFGPKTKKSVIAFQKKVGIDPDGIVGTITFRALVTGGTCHQLGLV</sequence>
<feature type="domain" description="Peptidoglycan binding-like" evidence="2">
    <location>
        <begin position="60"/>
        <end position="112"/>
    </location>
</feature>
<evidence type="ECO:0000313" key="4">
    <source>
        <dbReference type="Proteomes" id="UP000572635"/>
    </source>
</evidence>
<dbReference type="Pfam" id="PF01471">
    <property type="entry name" value="PG_binding_1"/>
    <property type="match status" value="2"/>
</dbReference>
<gene>
    <name evidence="3" type="ORF">HDA36_005984</name>
</gene>
<accession>A0A7W8VGP0</accession>
<name>A0A7W8VGP0_9ACTN</name>
<feature type="domain" description="Peptidoglycan binding-like" evidence="2">
    <location>
        <begin position="125"/>
        <end position="183"/>
    </location>
</feature>
<dbReference type="PROSITE" id="PS51318">
    <property type="entry name" value="TAT"/>
    <property type="match status" value="1"/>
</dbReference>
<organism evidence="3 4">
    <name type="scientific">Nocardiopsis composta</name>
    <dbReference type="NCBI Taxonomy" id="157465"/>
    <lineage>
        <taxon>Bacteria</taxon>
        <taxon>Bacillati</taxon>
        <taxon>Actinomycetota</taxon>
        <taxon>Actinomycetes</taxon>
        <taxon>Streptosporangiales</taxon>
        <taxon>Nocardiopsidaceae</taxon>
        <taxon>Nocardiopsis</taxon>
    </lineage>
</organism>
<dbReference type="InterPro" id="IPR002477">
    <property type="entry name" value="Peptidoglycan-bd-like"/>
</dbReference>
<proteinExistence type="predicted"/>
<evidence type="ECO:0000256" key="1">
    <source>
        <dbReference type="SAM" id="SignalP"/>
    </source>
</evidence>
<dbReference type="InterPro" id="IPR006311">
    <property type="entry name" value="TAT_signal"/>
</dbReference>
<reference evidence="3 4" key="1">
    <citation type="submission" date="2020-08" db="EMBL/GenBank/DDBJ databases">
        <title>Sequencing the genomes of 1000 actinobacteria strains.</title>
        <authorList>
            <person name="Klenk H.-P."/>
        </authorList>
    </citation>
    <scope>NUCLEOTIDE SEQUENCE [LARGE SCALE GENOMIC DNA]</scope>
    <source>
        <strain evidence="3 4">DSM 44551</strain>
    </source>
</reference>
<dbReference type="EMBL" id="JACHDB010000002">
    <property type="protein sequence ID" value="MBB5435836.1"/>
    <property type="molecule type" value="Genomic_DNA"/>
</dbReference>
<dbReference type="AlphaFoldDB" id="A0A7W8VGP0"/>
<dbReference type="InterPro" id="IPR036366">
    <property type="entry name" value="PGBDSf"/>
</dbReference>
<evidence type="ECO:0000313" key="3">
    <source>
        <dbReference type="EMBL" id="MBB5435836.1"/>
    </source>
</evidence>
<dbReference type="RefSeq" id="WP_184398967.1">
    <property type="nucleotide sequence ID" value="NZ_BAAAJD010000072.1"/>
</dbReference>
<dbReference type="InterPro" id="IPR036365">
    <property type="entry name" value="PGBD-like_sf"/>
</dbReference>
<keyword evidence="4" id="KW-1185">Reference proteome</keyword>
<dbReference type="Gene3D" id="1.10.101.10">
    <property type="entry name" value="PGBD-like superfamily/PGBD"/>
    <property type="match status" value="2"/>
</dbReference>
<dbReference type="SUPFAM" id="SSF47090">
    <property type="entry name" value="PGBD-like"/>
    <property type="match status" value="2"/>
</dbReference>
<keyword evidence="3" id="KW-0378">Hydrolase</keyword>
<dbReference type="GO" id="GO:0016787">
    <property type="term" value="F:hydrolase activity"/>
    <property type="evidence" value="ECO:0007669"/>
    <property type="project" value="UniProtKB-KW"/>
</dbReference>
<comment type="caution">
    <text evidence="3">The sequence shown here is derived from an EMBL/GenBank/DDBJ whole genome shotgun (WGS) entry which is preliminary data.</text>
</comment>
<feature type="signal peptide" evidence="1">
    <location>
        <begin position="1"/>
        <end position="30"/>
    </location>
</feature>
<feature type="chain" id="PRO_5038800000" evidence="1">
    <location>
        <begin position="31"/>
        <end position="195"/>
    </location>
</feature>
<keyword evidence="1" id="KW-0732">Signal</keyword>
<protein>
    <submittedName>
        <fullName evidence="3">Peptidoglycan hydrolase-like protein with peptidoglycan-binding domain</fullName>
    </submittedName>
</protein>